<comment type="caution">
    <text evidence="1">The sequence shown here is derived from an EMBL/GenBank/DDBJ whole genome shotgun (WGS) entry which is preliminary data.</text>
</comment>
<organism evidence="1 2">
    <name type="scientific">Moniliophthora roreri (strain MCA 2997)</name>
    <name type="common">Cocoa frosty pod rot fungus</name>
    <name type="synonym">Crinipellis roreri</name>
    <dbReference type="NCBI Taxonomy" id="1381753"/>
    <lineage>
        <taxon>Eukaryota</taxon>
        <taxon>Fungi</taxon>
        <taxon>Dikarya</taxon>
        <taxon>Basidiomycota</taxon>
        <taxon>Agaricomycotina</taxon>
        <taxon>Agaricomycetes</taxon>
        <taxon>Agaricomycetidae</taxon>
        <taxon>Agaricales</taxon>
        <taxon>Marasmiineae</taxon>
        <taxon>Marasmiaceae</taxon>
        <taxon>Moniliophthora</taxon>
    </lineage>
</organism>
<dbReference type="HOGENOM" id="CLU_1917589_0_0_1"/>
<dbReference type="Proteomes" id="UP000017559">
    <property type="component" value="Unassembled WGS sequence"/>
</dbReference>
<protein>
    <submittedName>
        <fullName evidence="1">Uncharacterized protein</fullName>
    </submittedName>
</protein>
<dbReference type="AlphaFoldDB" id="V2WZN1"/>
<sequence length="132" mass="14912">MPNSPSAANMCENPWCLLRVKASRVTRRITALGANELVGFGNVFVDTELKYLREDVVGKLENGMENGFTFVKIGYLHIKRRHHAQNFRMFLLCSIEFAWQKGVIALEYGIGNRRFVGDVVVSYSLPNTKATT</sequence>
<keyword evidence="2" id="KW-1185">Reference proteome</keyword>
<reference evidence="1 2" key="1">
    <citation type="journal article" date="2014" name="BMC Genomics">
        <title>Genome and secretome analysis of the hemibiotrophic fungal pathogen, Moniliophthora roreri, which causes frosty pod rot disease of cacao: mechanisms of the biotrophic and necrotrophic phases.</title>
        <authorList>
            <person name="Meinhardt L.W."/>
            <person name="Costa G.G.L."/>
            <person name="Thomazella D.P.T."/>
            <person name="Teixeira P.J.P.L."/>
            <person name="Carazzolle M.F."/>
            <person name="Schuster S.C."/>
            <person name="Carlson J.E."/>
            <person name="Guiltinan M.J."/>
            <person name="Mieczkowski P."/>
            <person name="Farmer A."/>
            <person name="Ramaraj T."/>
            <person name="Crozier J."/>
            <person name="Davis R.E."/>
            <person name="Shao J."/>
            <person name="Melnick R.L."/>
            <person name="Pereira G.A.G."/>
            <person name="Bailey B.A."/>
        </authorList>
    </citation>
    <scope>NUCLEOTIDE SEQUENCE [LARGE SCALE GENOMIC DNA]</scope>
    <source>
        <strain evidence="1 2">MCA 2997</strain>
    </source>
</reference>
<gene>
    <name evidence="1" type="ORF">Moror_9455</name>
</gene>
<evidence type="ECO:0000313" key="2">
    <source>
        <dbReference type="Proteomes" id="UP000017559"/>
    </source>
</evidence>
<dbReference type="EMBL" id="AWSO01000994">
    <property type="protein sequence ID" value="ESK85996.1"/>
    <property type="molecule type" value="Genomic_DNA"/>
</dbReference>
<name>V2WZN1_MONRO</name>
<accession>V2WZN1</accession>
<dbReference type="KEGG" id="mrr:Moror_9455"/>
<evidence type="ECO:0000313" key="1">
    <source>
        <dbReference type="EMBL" id="ESK85996.1"/>
    </source>
</evidence>
<proteinExistence type="predicted"/>